<dbReference type="GO" id="GO:0015074">
    <property type="term" value="P:DNA integration"/>
    <property type="evidence" value="ECO:0007669"/>
    <property type="project" value="UniProtKB-KW"/>
</dbReference>
<dbReference type="BioCyc" id="TINT75379:TINT_RS09430-MONOMER"/>
<evidence type="ECO:0000256" key="1">
    <source>
        <dbReference type="ARBA" id="ARBA00022908"/>
    </source>
</evidence>
<feature type="domain" description="Tyr recombinase" evidence="4">
    <location>
        <begin position="160"/>
        <end position="339"/>
    </location>
</feature>
<dbReference type="InterPro" id="IPR013762">
    <property type="entry name" value="Integrase-like_cat_sf"/>
</dbReference>
<accession>D5X299</accession>
<protein>
    <submittedName>
        <fullName evidence="5">Integrase family protein</fullName>
    </submittedName>
</protein>
<dbReference type="AlphaFoldDB" id="D5X299"/>
<evidence type="ECO:0000256" key="2">
    <source>
        <dbReference type="ARBA" id="ARBA00023125"/>
    </source>
</evidence>
<dbReference type="EMBL" id="CP002021">
    <property type="protein sequence ID" value="ADG31245.1"/>
    <property type="molecule type" value="Genomic_DNA"/>
</dbReference>
<gene>
    <name evidence="5" type="ordered locus">Tint_1877</name>
</gene>
<keyword evidence="1" id="KW-0229">DNA integration</keyword>
<keyword evidence="3" id="KW-0233">DNA recombination</keyword>
<evidence type="ECO:0000259" key="4">
    <source>
        <dbReference type="PROSITE" id="PS51898"/>
    </source>
</evidence>
<dbReference type="KEGG" id="tin:Tint_1877"/>
<proteinExistence type="predicted"/>
<dbReference type="InterPro" id="IPR010998">
    <property type="entry name" value="Integrase_recombinase_N"/>
</dbReference>
<dbReference type="GO" id="GO:0003677">
    <property type="term" value="F:DNA binding"/>
    <property type="evidence" value="ECO:0007669"/>
    <property type="project" value="UniProtKB-KW"/>
</dbReference>
<dbReference type="PROSITE" id="PS51898">
    <property type="entry name" value="TYR_RECOMBINASE"/>
    <property type="match status" value="1"/>
</dbReference>
<evidence type="ECO:0000256" key="3">
    <source>
        <dbReference type="ARBA" id="ARBA00023172"/>
    </source>
</evidence>
<evidence type="ECO:0000313" key="5">
    <source>
        <dbReference type="EMBL" id="ADG31245.1"/>
    </source>
</evidence>
<organism evidence="5">
    <name type="scientific">Thiomonas intermedia (strain K12)</name>
    <name type="common">Thiobacillus intermedius</name>
    <dbReference type="NCBI Taxonomy" id="75379"/>
    <lineage>
        <taxon>Bacteria</taxon>
        <taxon>Pseudomonadati</taxon>
        <taxon>Pseudomonadota</taxon>
        <taxon>Betaproteobacteria</taxon>
        <taxon>Burkholderiales</taxon>
        <taxon>Thiomonas</taxon>
    </lineage>
</organism>
<dbReference type="Pfam" id="PF00589">
    <property type="entry name" value="Phage_integrase"/>
    <property type="match status" value="1"/>
</dbReference>
<dbReference type="InterPro" id="IPR011010">
    <property type="entry name" value="DNA_brk_join_enz"/>
</dbReference>
<dbReference type="Gene3D" id="1.10.150.130">
    <property type="match status" value="1"/>
</dbReference>
<dbReference type="InterPro" id="IPR050090">
    <property type="entry name" value="Tyrosine_recombinase_XerCD"/>
</dbReference>
<dbReference type="STRING" id="75379.Tint_1877"/>
<reference evidence="5" key="1">
    <citation type="submission" date="2010-04" db="EMBL/GenBank/DDBJ databases">
        <title>Complete sequence of Thiomonas intermedia K12.</title>
        <authorList>
            <consortium name="US DOE Joint Genome Institute"/>
            <person name="Lucas S."/>
            <person name="Copeland A."/>
            <person name="Lapidus A."/>
            <person name="Cheng J.-F."/>
            <person name="Bruce D."/>
            <person name="Goodwin L."/>
            <person name="Pitluck S."/>
            <person name="Davenport K."/>
            <person name="Detter J.C."/>
            <person name="Han C."/>
            <person name="Tapia R."/>
            <person name="Land M."/>
            <person name="Hauser L."/>
            <person name="Kyrpides N."/>
            <person name="Ovchinnikova G."/>
            <person name="Kerfeld C.A."/>
            <person name="Cannon G.C."/>
            <person name="Heinhorst S."/>
            <person name="Woyke T."/>
        </authorList>
    </citation>
    <scope>NUCLEOTIDE SEQUENCE [LARGE SCALE GENOMIC DNA]</scope>
    <source>
        <strain evidence="5">K12</strain>
    </source>
</reference>
<sequence>MASFQKRAGAWRALIRRKGYPALSATFDTKAEAEAWARKTESEIDRGQHVDHRPAKAVTFSDCLRRYAVEVSEQKKGADAERSRIVFLLEHPLSKRAIGDLRPVDFARHRDERLAAVSPASVRLELALISHLFSVAIREWGLGLSSNPIQQISKPKVQNARDRRLAGDEEERLFAAIDAICAIRTPRANRAAVHPAMWFKQIVILALETAMRQGELLEATWDNLHANERYLFLPDTKNGTARSVPLSHIALDAILSVERTDDTRIFPVSAFAVKNYWEKALRLAAIEDFHFHDLRHEATSRLARKLPMHDLMKVTGHKSSAMLARYYHPVPADLAAALDG</sequence>
<dbReference type="InterPro" id="IPR002104">
    <property type="entry name" value="Integrase_catalytic"/>
</dbReference>
<dbReference type="CDD" id="cd00796">
    <property type="entry name" value="INT_Rci_Hp1_C"/>
    <property type="match status" value="1"/>
</dbReference>
<dbReference type="eggNOG" id="COG0582">
    <property type="taxonomic scope" value="Bacteria"/>
</dbReference>
<keyword evidence="2" id="KW-0238">DNA-binding</keyword>
<dbReference type="HOGENOM" id="CLU_027562_32_1_4"/>
<dbReference type="PANTHER" id="PTHR30349:SF94">
    <property type="entry name" value="INTEGRASE_RECOMBINASE HI_1414-RELATED"/>
    <property type="match status" value="1"/>
</dbReference>
<dbReference type="GO" id="GO:0006310">
    <property type="term" value="P:DNA recombination"/>
    <property type="evidence" value="ECO:0007669"/>
    <property type="project" value="UniProtKB-KW"/>
</dbReference>
<dbReference type="Gene3D" id="1.10.443.10">
    <property type="entry name" value="Intergrase catalytic core"/>
    <property type="match status" value="1"/>
</dbReference>
<dbReference type="SUPFAM" id="SSF56349">
    <property type="entry name" value="DNA breaking-rejoining enzymes"/>
    <property type="match status" value="1"/>
</dbReference>
<dbReference type="PANTHER" id="PTHR30349">
    <property type="entry name" value="PHAGE INTEGRASE-RELATED"/>
    <property type="match status" value="1"/>
</dbReference>
<name>D5X299_THIK1</name>